<dbReference type="InterPro" id="IPR055290">
    <property type="entry name" value="At3g26010-like"/>
</dbReference>
<dbReference type="PANTHER" id="PTHR35546:SF16">
    <property type="entry name" value="F-BOX ASSOCIATED UBIQUITINATION EFFECTOR FAMILY PROTEIN-RELATED"/>
    <property type="match status" value="1"/>
</dbReference>
<reference evidence="4" key="6">
    <citation type="journal article" date="2017" name="Plant J.">
        <title>Araport11: a complete reannotation of the Arabidopsis thaliana reference genome.</title>
        <authorList>
            <person name="Cheng C.Y."/>
            <person name="Krishnakumar V."/>
            <person name="Chan A.P."/>
            <person name="Thibaud-Nissen F."/>
            <person name="Schobel S."/>
            <person name="Town C.D."/>
        </authorList>
    </citation>
    <scope>GENOME REANNOTATION</scope>
    <source>
        <strain evidence="4">cv. Columbia</strain>
    </source>
</reference>
<organism evidence="2">
    <name type="scientific">Arabidopsis thaliana</name>
    <name type="common">Mouse-ear cress</name>
    <dbReference type="NCBI Taxonomy" id="3702"/>
    <lineage>
        <taxon>Eukaryota</taxon>
        <taxon>Viridiplantae</taxon>
        <taxon>Streptophyta</taxon>
        <taxon>Embryophyta</taxon>
        <taxon>Tracheophyta</taxon>
        <taxon>Spermatophyta</taxon>
        <taxon>Magnoliopsida</taxon>
        <taxon>eudicotyledons</taxon>
        <taxon>Gunneridae</taxon>
        <taxon>Pentapetalae</taxon>
        <taxon>rosids</taxon>
        <taxon>malvids</taxon>
        <taxon>Brassicales</taxon>
        <taxon>Brassicaceae</taxon>
        <taxon>Camelineae</taxon>
        <taxon>Arabidopsis</taxon>
    </lineage>
</organism>
<dbReference type="Proteomes" id="UP000006548">
    <property type="component" value="Chromosome 2"/>
</dbReference>
<dbReference type="ExpressionAtlas" id="Q9SHT8">
    <property type="expression patterns" value="baseline"/>
</dbReference>
<dbReference type="GeneID" id="815084"/>
<proteinExistence type="predicted"/>
<name>Q9SHT8_ARATH</name>
<accession>Q9SHT8</accession>
<dbReference type="AlphaFoldDB" id="Q9SHT8"/>
<evidence type="ECO:0000313" key="1">
    <source>
        <dbReference type="Araport" id="AT2G05360"/>
    </source>
</evidence>
<dbReference type="PIR" id="E84467">
    <property type="entry name" value="E84467"/>
</dbReference>
<sequence length="358" mass="40996">MSSPVMNQDMIQEVLSYLPASKNGKFRLLNKECNKRSYESWFLNLNFYRTNYISGYFLESYKGGYTIDTSFVHERRDLENKGVSIDFLPQGERKIKACDASHGILLCVNDTGLIPEYIVCKPTTKQYHIIPTPKLCSRDKSLGITVTGLEPFRFPELVRYEGKLGVILHWINKDQEDVHGLWVLKSSCGKAWIKVKDIKSIGLGQIVWTPSNDDRGYLANQGSKRSRLLKEGHTNNNILQVGIVQVGIVQVCRLQICLQEVCFCLYELLQTTTLLRLQVKSKILTGPSITNMQHFFFPLGSLIHHAKILCRYIYDINVNVNTNMKLNLISLYTNLSNAFSNKRFYKINYDGSNTQIVM</sequence>
<reference evidence="2" key="2">
    <citation type="submission" date="2000-03" db="EMBL/GenBank/DDBJ databases">
        <authorList>
            <person name="Lin X."/>
            <person name="Kaul S."/>
            <person name="Shea T.P."/>
            <person name="Fujii C.Y."/>
            <person name="Shen M."/>
            <person name="VanAken S.E."/>
            <person name="Barnstead M.E."/>
            <person name="Mason T.M."/>
            <person name="Bowman C.L."/>
            <person name="Ronning C.M."/>
            <person name="Benito M.-I."/>
            <person name="Carrera A.J."/>
            <person name="Creasy T.H."/>
            <person name="Buell C.R."/>
            <person name="Town C.D."/>
            <person name="Nierman W.C."/>
            <person name="Fraser C.M."/>
            <person name="Venter J.C."/>
        </authorList>
    </citation>
    <scope>NUCLEOTIDE SEQUENCE</scope>
</reference>
<evidence type="ECO:0000313" key="2">
    <source>
        <dbReference type="EMBL" id="AAD32901.1"/>
    </source>
</evidence>
<dbReference type="HOGENOM" id="CLU_774669_0_0_1"/>
<dbReference type="PANTHER" id="PTHR35546">
    <property type="entry name" value="F-BOX PROTEIN INTERACTION DOMAIN PROTEIN-RELATED"/>
    <property type="match status" value="1"/>
</dbReference>
<evidence type="ECO:0000313" key="4">
    <source>
        <dbReference type="Proteomes" id="UP000006548"/>
    </source>
</evidence>
<dbReference type="EMBL" id="CP002685">
    <property type="protein sequence ID" value="AEC05920.1"/>
    <property type="molecule type" value="Genomic_DNA"/>
</dbReference>
<keyword evidence="4" id="KW-1185">Reference proteome</keyword>
<dbReference type="Araport" id="AT2G05360"/>
<protein>
    <submittedName>
        <fullName evidence="3">F-box associated ubiquitination effector family protein</fullName>
    </submittedName>
</protein>
<dbReference type="EMBL" id="AC007289">
    <property type="protein sequence ID" value="AAD32901.1"/>
    <property type="molecule type" value="Genomic_DNA"/>
</dbReference>
<reference evidence="3 4" key="1">
    <citation type="journal article" date="1999" name="Nature">
        <title>Sequence and analysis of chromosome 2 of the plant Arabidopsis thaliana.</title>
        <authorList>
            <person name="Lin X."/>
            <person name="Kaul S."/>
            <person name="Rounsley S."/>
            <person name="Shea T.P."/>
            <person name="Benito M.I."/>
            <person name="Town C.D."/>
            <person name="Fujii C.Y."/>
            <person name="Mason T."/>
            <person name="Bowman C.L."/>
            <person name="Barnstead M."/>
            <person name="Feldblyum T.V."/>
            <person name="Buell C.R."/>
            <person name="Ketchum K.A."/>
            <person name="Lee J."/>
            <person name="Ronning C.M."/>
            <person name="Koo H.L."/>
            <person name="Moffat K.S."/>
            <person name="Cronin L.A."/>
            <person name="Shen M."/>
            <person name="Pai G."/>
            <person name="Van Aken S."/>
            <person name="Umayam L."/>
            <person name="Tallon L.J."/>
            <person name="Gill J.E."/>
            <person name="Adams M.D."/>
            <person name="Carrera A.J."/>
            <person name="Creasy T.H."/>
            <person name="Goodman H.M."/>
            <person name="Somerville C.R."/>
            <person name="Copenhaver G.P."/>
            <person name="Preuss D."/>
            <person name="Nierman W.C."/>
            <person name="White O."/>
            <person name="Eisen J.A."/>
            <person name="Salzberg S.L."/>
            <person name="Fraser C.M."/>
            <person name="Venter J.C."/>
        </authorList>
    </citation>
    <scope>NUCLEOTIDE SEQUENCE [LARGE SCALE GENOMIC DNA]</scope>
    <source>
        <strain evidence="4">cv. Columbia</strain>
    </source>
</reference>
<gene>
    <name evidence="1 3" type="ordered locus">At2g05360</name>
    <name evidence="3" type="ORF">F16J10.9</name>
    <name evidence="3" type="ORF">F16J10_9</name>
</gene>
<reference evidence="3" key="5">
    <citation type="submission" date="2016-05" db="EMBL/GenBank/DDBJ databases">
        <authorList>
            <person name="Krishnakumar V."/>
            <person name="Cheng C.-Y."/>
            <person name="Chan A.P."/>
            <person name="Schobel S."/>
            <person name="Kim M."/>
            <person name="Ferlanti E.S."/>
            <person name="Belyaeva I."/>
            <person name="Rosen B.D."/>
            <person name="Micklem G."/>
            <person name="Miller J.R."/>
            <person name="Vaughn M."/>
            <person name="Town C.D."/>
        </authorList>
    </citation>
    <scope>NUCLEOTIDE SEQUENCE</scope>
</reference>
<dbReference type="KEGG" id="ath:AT2G05360"/>
<evidence type="ECO:0000313" key="3">
    <source>
        <dbReference type="EMBL" id="AEC05920.1"/>
    </source>
</evidence>
<reference evidence="2" key="3">
    <citation type="submission" date="2002-02" db="EMBL/GenBank/DDBJ databases">
        <authorList>
            <person name="Town C.D."/>
            <person name="Kaul S."/>
        </authorList>
    </citation>
    <scope>NUCLEOTIDE SEQUENCE</scope>
</reference>
<reference evidence="3" key="4">
    <citation type="submission" date="2011-02" db="EMBL/GenBank/DDBJ databases">
        <authorList>
            <consortium name="TAIR"/>
            <person name="Swarbreck D."/>
            <person name="Lamesch P."/>
            <person name="Wilks C."/>
            <person name="Huala E."/>
        </authorList>
    </citation>
    <scope>NUCLEOTIDE SEQUENCE</scope>
</reference>
<dbReference type="TAIR" id="AT2G05360"/>
<dbReference type="PaxDb" id="3702-AT2G05360.1"/>